<evidence type="ECO:0000313" key="8">
    <source>
        <dbReference type="EMBL" id="GLD65336.1"/>
    </source>
</evidence>
<evidence type="ECO:0000256" key="6">
    <source>
        <dbReference type="SAM" id="MobiDB-lite"/>
    </source>
</evidence>
<feature type="region of interest" description="Disordered" evidence="6">
    <location>
        <begin position="9"/>
        <end position="33"/>
    </location>
</feature>
<dbReference type="GO" id="GO:0006367">
    <property type="term" value="P:transcription initiation at RNA polymerase II promoter"/>
    <property type="evidence" value="ECO:0007669"/>
    <property type="project" value="TreeGrafter"/>
</dbReference>
<gene>
    <name evidence="8" type="ORF">AKAME5_001681100</name>
</gene>
<dbReference type="PANTHER" id="PTHR15138:SF17">
    <property type="entry name" value="TRANSCRIPTION INITIATION FACTOR TFIID SUBUNIT 4B"/>
    <property type="match status" value="1"/>
</dbReference>
<accession>A0AAD3N3T1</accession>
<protein>
    <submittedName>
        <fullName evidence="8">Transcription initiation factor TFIID subunit 4-like protein</fullName>
    </submittedName>
</protein>
<dbReference type="Proteomes" id="UP001279410">
    <property type="component" value="Unassembled WGS sequence"/>
</dbReference>
<evidence type="ECO:0000256" key="4">
    <source>
        <dbReference type="ARBA" id="ARBA00023163"/>
    </source>
</evidence>
<feature type="domain" description="Transcription initiation factor TFIID component TAF4 C-terminal" evidence="7">
    <location>
        <begin position="191"/>
        <end position="267"/>
    </location>
</feature>
<evidence type="ECO:0000313" key="9">
    <source>
        <dbReference type="Proteomes" id="UP001279410"/>
    </source>
</evidence>
<dbReference type="GO" id="GO:0016251">
    <property type="term" value="F:RNA polymerase II general transcription initiation factor activity"/>
    <property type="evidence" value="ECO:0007669"/>
    <property type="project" value="TreeGrafter"/>
</dbReference>
<dbReference type="Pfam" id="PF05236">
    <property type="entry name" value="TAF4"/>
    <property type="match status" value="1"/>
</dbReference>
<dbReference type="GO" id="GO:0003677">
    <property type="term" value="F:DNA binding"/>
    <property type="evidence" value="ECO:0007669"/>
    <property type="project" value="TreeGrafter"/>
</dbReference>
<evidence type="ECO:0000256" key="2">
    <source>
        <dbReference type="ARBA" id="ARBA00006178"/>
    </source>
</evidence>
<evidence type="ECO:0000256" key="1">
    <source>
        <dbReference type="ARBA" id="ARBA00004123"/>
    </source>
</evidence>
<dbReference type="GO" id="GO:0005669">
    <property type="term" value="C:transcription factor TFIID complex"/>
    <property type="evidence" value="ECO:0007669"/>
    <property type="project" value="InterPro"/>
</dbReference>
<comment type="similarity">
    <text evidence="2">Belongs to the TAF4 family.</text>
</comment>
<dbReference type="PANTHER" id="PTHR15138">
    <property type="entry name" value="TRANSCRIPTION INITIATION FACTOR TFIID SUBUNIT 4"/>
    <property type="match status" value="1"/>
</dbReference>
<keyword evidence="4" id="KW-0804">Transcription</keyword>
<keyword evidence="5" id="KW-0539">Nucleus</keyword>
<evidence type="ECO:0000256" key="5">
    <source>
        <dbReference type="ARBA" id="ARBA00023242"/>
    </source>
</evidence>
<evidence type="ECO:0000259" key="7">
    <source>
        <dbReference type="Pfam" id="PF05236"/>
    </source>
</evidence>
<comment type="caution">
    <text evidence="8">The sequence shown here is derived from an EMBL/GenBank/DDBJ whole genome shotgun (WGS) entry which is preliminary data.</text>
</comment>
<keyword evidence="3" id="KW-0805">Transcription regulation</keyword>
<sequence>MHIEYLAAAPGHWTQPREPQGGGDGGGLRSCMTSAAPRGKPITSLHCTSAHIRQLLEHMPLAETDHDVGISRHLIHPENYMIPESTKNGVPLFYIPRLYQFGYEKLPLDSGLLYFKHGELSAALQQCQGPSAWQLTDSLLPPWPLSCYFAPALWWAAQSQGAVVAMQAVAHILSMLDKKQVSAAHLLFWLQKLQQIEAAQLQQREANLTALAAIGPRRKRPLEQTESQVSLLSRLGVHRVTRVMLRDLLVCMEQDRFLRHSLTLYKAML</sequence>
<comment type="subcellular location">
    <subcellularLocation>
        <location evidence="1">Nucleus</location>
    </subcellularLocation>
</comment>
<reference evidence="8" key="1">
    <citation type="submission" date="2022-08" db="EMBL/GenBank/DDBJ databases">
        <title>Genome sequencing of akame (Lates japonicus).</title>
        <authorList>
            <person name="Hashiguchi Y."/>
            <person name="Takahashi H."/>
        </authorList>
    </citation>
    <scope>NUCLEOTIDE SEQUENCE</scope>
    <source>
        <strain evidence="8">Kochi</strain>
    </source>
</reference>
<organism evidence="8 9">
    <name type="scientific">Lates japonicus</name>
    <name type="common">Japanese lates</name>
    <dbReference type="NCBI Taxonomy" id="270547"/>
    <lineage>
        <taxon>Eukaryota</taxon>
        <taxon>Metazoa</taxon>
        <taxon>Chordata</taxon>
        <taxon>Craniata</taxon>
        <taxon>Vertebrata</taxon>
        <taxon>Euteleostomi</taxon>
        <taxon>Actinopterygii</taxon>
        <taxon>Neopterygii</taxon>
        <taxon>Teleostei</taxon>
        <taxon>Neoteleostei</taxon>
        <taxon>Acanthomorphata</taxon>
        <taxon>Carangaria</taxon>
        <taxon>Carangaria incertae sedis</taxon>
        <taxon>Centropomidae</taxon>
        <taxon>Lates</taxon>
    </lineage>
</organism>
<name>A0AAD3N3T1_LATJO</name>
<evidence type="ECO:0000256" key="3">
    <source>
        <dbReference type="ARBA" id="ARBA00023015"/>
    </source>
</evidence>
<dbReference type="InterPro" id="IPR045144">
    <property type="entry name" value="TAF4"/>
</dbReference>
<keyword evidence="9" id="KW-1185">Reference proteome</keyword>
<dbReference type="EMBL" id="BRZM01000079">
    <property type="protein sequence ID" value="GLD65336.1"/>
    <property type="molecule type" value="Genomic_DNA"/>
</dbReference>
<proteinExistence type="inferred from homology"/>
<dbReference type="InterPro" id="IPR007900">
    <property type="entry name" value="TAF4_C"/>
</dbReference>
<dbReference type="AlphaFoldDB" id="A0AAD3N3T1"/>